<reference evidence="13" key="1">
    <citation type="journal article" date="2017" name="Nat. Genet.">
        <title>Contrasting evolutionary genome dynamics between domesticated and wild yeasts.</title>
        <authorList>
            <person name="Yue J.X."/>
            <person name="Li J."/>
            <person name="Aigrain L."/>
            <person name="Hallin J."/>
            <person name="Persson K."/>
            <person name="Oliver K."/>
            <person name="Bergstrom A."/>
            <person name="Coupland P."/>
            <person name="Warringer J."/>
            <person name="Lagomarsino M.C."/>
            <person name="Fischer G."/>
            <person name="Durbin R."/>
            <person name="Liti G."/>
        </authorList>
    </citation>
    <scope>NUCLEOTIDE SEQUENCE</scope>
    <source>
        <strain evidence="13">CBS432</strain>
    </source>
</reference>
<evidence type="ECO:0000256" key="11">
    <source>
        <dbReference type="SAM" id="MobiDB-lite"/>
    </source>
</evidence>
<feature type="compositionally biased region" description="Polar residues" evidence="11">
    <location>
        <begin position="436"/>
        <end position="453"/>
    </location>
</feature>
<evidence type="ECO:0000256" key="2">
    <source>
        <dbReference type="ARBA" id="ARBA00001946"/>
    </source>
</evidence>
<dbReference type="FunFam" id="3.60.40.10:FF:000016">
    <property type="entry name" value="Protein phosphatase 2C"/>
    <property type="match status" value="1"/>
</dbReference>
<sequence>MGQILSNPVIDKESHSGADSLTAFGLCAMQGWRMSMEDSHILEPNVLTKSDKDHIAFYGIFDGHGGAKVAEYCGNKIVEILQEQKSFREGNLPRALIDTFINTDVKLLQDPVMKEDHSGCTATSILVSKSQNLLVCGNAGDSRTVLATDGNAKALSYDHKPTLASEKSRIVAADGFVEMDRVNGNLALSRAIGDFEFKSNTKLGPEEQIVTCVPDILEHSLDYNRDEFVILACDGIWDCLTSQDCVDLVHLGLREGMTLNEISSRIIDVCCAPTTEGTGIGCDNMSIVVVALLKEGEEVAQWSDRMKSKAHQTSVRSFADKRRRVFSYYDFSKCNDEQVFAATTKKPQDKFTRDHEAAVASVTAADNDDPMDIDDTDADTDAENLDPSSQAKSKTSGPIDLASLEALLGATGGVKTDSNGNKVTYTLPQSALAQLLQTMAHDPTSSHPENDGNSGHKAGRSQLQ</sequence>
<dbReference type="GO" id="GO:0010508">
    <property type="term" value="P:positive regulation of autophagy"/>
    <property type="evidence" value="ECO:0007669"/>
    <property type="project" value="UniProtKB-ARBA"/>
</dbReference>
<evidence type="ECO:0000256" key="6">
    <source>
        <dbReference type="ARBA" id="ARBA00022801"/>
    </source>
</evidence>
<accession>A0A8B8UQ53</accession>
<keyword evidence="8" id="KW-0464">Manganese</keyword>
<dbReference type="GO" id="GO:0046872">
    <property type="term" value="F:metal ion binding"/>
    <property type="evidence" value="ECO:0007669"/>
    <property type="project" value="UniProtKB-KW"/>
</dbReference>
<feature type="compositionally biased region" description="Polar residues" evidence="11">
    <location>
        <begin position="386"/>
        <end position="396"/>
    </location>
</feature>
<dbReference type="OrthoDB" id="10264738at2759"/>
<keyword evidence="6 10" id="KW-0378">Hydrolase</keyword>
<dbReference type="InterPro" id="IPR000222">
    <property type="entry name" value="PP2C_BS"/>
</dbReference>
<reference evidence="13" key="3">
    <citation type="submission" date="2025-07" db="EMBL/GenBank/DDBJ databases">
        <authorList>
            <consortium name="NCBI Genome Project"/>
        </authorList>
    </citation>
    <scope>NUCLEOTIDE SEQUENCE</scope>
    <source>
        <strain evidence="13">CBS432</strain>
    </source>
</reference>
<dbReference type="GeneID" id="54630152"/>
<evidence type="ECO:0000256" key="8">
    <source>
        <dbReference type="ARBA" id="ARBA00023211"/>
    </source>
</evidence>
<dbReference type="GO" id="GO:1904289">
    <property type="term" value="P:regulation of mitotic DNA damage checkpoint"/>
    <property type="evidence" value="ECO:0007669"/>
    <property type="project" value="UniProtKB-ARBA"/>
</dbReference>
<name>A0A8B8UQ53_SACPA</name>
<evidence type="ECO:0000256" key="1">
    <source>
        <dbReference type="ARBA" id="ARBA00001936"/>
    </source>
</evidence>
<evidence type="ECO:0000259" key="12">
    <source>
        <dbReference type="PROSITE" id="PS51746"/>
    </source>
</evidence>
<comment type="cofactor">
    <cofactor evidence="1">
        <name>Mn(2+)</name>
        <dbReference type="ChEBI" id="CHEBI:29035"/>
    </cofactor>
</comment>
<dbReference type="SMART" id="SM00332">
    <property type="entry name" value="PP2Cc"/>
    <property type="match status" value="1"/>
</dbReference>
<dbReference type="Gene3D" id="3.60.40.10">
    <property type="entry name" value="PPM-type phosphatase domain"/>
    <property type="match status" value="1"/>
</dbReference>
<evidence type="ECO:0000256" key="7">
    <source>
        <dbReference type="ARBA" id="ARBA00022912"/>
    </source>
</evidence>
<evidence type="ECO:0000256" key="10">
    <source>
        <dbReference type="RuleBase" id="RU003465"/>
    </source>
</evidence>
<reference evidence="13" key="4">
    <citation type="submission" date="2025-08" db="UniProtKB">
        <authorList>
            <consortium name="RefSeq"/>
        </authorList>
    </citation>
    <scope>IDENTIFICATION</scope>
    <source>
        <strain evidence="13">CBS432</strain>
    </source>
</reference>
<dbReference type="SUPFAM" id="SSF81606">
    <property type="entry name" value="PP2C-like"/>
    <property type="match status" value="1"/>
</dbReference>
<dbReference type="PANTHER" id="PTHR13832">
    <property type="entry name" value="PROTEIN PHOSPHATASE 2C"/>
    <property type="match status" value="1"/>
</dbReference>
<comment type="similarity">
    <text evidence="3 10">Belongs to the PP2C family.</text>
</comment>
<feature type="region of interest" description="Disordered" evidence="11">
    <location>
        <begin position="436"/>
        <end position="464"/>
    </location>
</feature>
<dbReference type="VEuPathDB" id="FungiDB:SPAR_E01670"/>
<comment type="cofactor">
    <cofactor evidence="2">
        <name>Mg(2+)</name>
        <dbReference type="ChEBI" id="CHEBI:18420"/>
    </cofactor>
</comment>
<evidence type="ECO:0000256" key="5">
    <source>
        <dbReference type="ARBA" id="ARBA00022723"/>
    </source>
</evidence>
<gene>
    <name evidence="13" type="primary">PTC2</name>
    <name evidence="13" type="ORF">SPAR_E01670</name>
</gene>
<reference evidence="13" key="2">
    <citation type="submission" date="2020-01" db="EMBL/GenBank/DDBJ databases">
        <title>Population-level Yeast Reference Genomes.</title>
        <authorList>
            <person name="Yue J.-X."/>
        </authorList>
    </citation>
    <scope>NUCLEOTIDE SEQUENCE</scope>
    <source>
        <strain evidence="13">CBS432</strain>
    </source>
</reference>
<dbReference type="RefSeq" id="XP_033765910.1">
    <property type="nucleotide sequence ID" value="XM_033910019.1"/>
</dbReference>
<dbReference type="KEGG" id="spao:SPAR_E01670"/>
<evidence type="ECO:0000313" key="13">
    <source>
        <dbReference type="RefSeq" id="XP_033765910.1"/>
    </source>
</evidence>
<comment type="catalytic activity">
    <reaction evidence="9">
        <text>O-phospho-L-threonyl-[protein] + H2O = L-threonyl-[protein] + phosphate</text>
        <dbReference type="Rhea" id="RHEA:47004"/>
        <dbReference type="Rhea" id="RHEA-COMP:11060"/>
        <dbReference type="Rhea" id="RHEA-COMP:11605"/>
        <dbReference type="ChEBI" id="CHEBI:15377"/>
        <dbReference type="ChEBI" id="CHEBI:30013"/>
        <dbReference type="ChEBI" id="CHEBI:43474"/>
        <dbReference type="ChEBI" id="CHEBI:61977"/>
        <dbReference type="EC" id="3.1.3.16"/>
    </reaction>
    <physiologicalReaction direction="left-to-right" evidence="9">
        <dbReference type="Rhea" id="RHEA:47005"/>
    </physiologicalReaction>
</comment>
<dbReference type="GO" id="GO:1903753">
    <property type="term" value="P:negative regulation of p38MAPK cascade"/>
    <property type="evidence" value="ECO:0007669"/>
    <property type="project" value="UniProtKB-ARBA"/>
</dbReference>
<proteinExistence type="inferred from homology"/>
<dbReference type="EC" id="3.1.3.16" evidence="4"/>
<dbReference type="InterPro" id="IPR001932">
    <property type="entry name" value="PPM-type_phosphatase-like_dom"/>
</dbReference>
<dbReference type="PROSITE" id="PS01032">
    <property type="entry name" value="PPM_1"/>
    <property type="match status" value="1"/>
</dbReference>
<organism evidence="13">
    <name type="scientific">Saccharomyces paradoxus</name>
    <name type="common">Yeast</name>
    <name type="synonym">Saccharomyces douglasii</name>
    <dbReference type="NCBI Taxonomy" id="27291"/>
    <lineage>
        <taxon>Eukaryota</taxon>
        <taxon>Fungi</taxon>
        <taxon>Dikarya</taxon>
        <taxon>Ascomycota</taxon>
        <taxon>Saccharomycotina</taxon>
        <taxon>Saccharomycetes</taxon>
        <taxon>Saccharomycetales</taxon>
        <taxon>Saccharomycetaceae</taxon>
        <taxon>Saccharomyces</taxon>
    </lineage>
</organism>
<dbReference type="GO" id="GO:0004722">
    <property type="term" value="F:protein serine/threonine phosphatase activity"/>
    <property type="evidence" value="ECO:0007669"/>
    <property type="project" value="UniProtKB-EC"/>
</dbReference>
<dbReference type="PANTHER" id="PTHR13832:SF565">
    <property type="entry name" value="AT28366P-RELATED"/>
    <property type="match status" value="1"/>
</dbReference>
<dbReference type="Pfam" id="PF00481">
    <property type="entry name" value="PP2C"/>
    <property type="match status" value="1"/>
</dbReference>
<keyword evidence="7 10" id="KW-0904">Protein phosphatase</keyword>
<dbReference type="AlphaFoldDB" id="A0A8B8UQ53"/>
<dbReference type="InterPro" id="IPR036457">
    <property type="entry name" value="PPM-type-like_dom_sf"/>
</dbReference>
<feature type="region of interest" description="Disordered" evidence="11">
    <location>
        <begin position="362"/>
        <end position="397"/>
    </location>
</feature>
<dbReference type="CDD" id="cd00143">
    <property type="entry name" value="PP2Cc"/>
    <property type="match status" value="1"/>
</dbReference>
<dbReference type="PROSITE" id="PS51746">
    <property type="entry name" value="PPM_2"/>
    <property type="match status" value="1"/>
</dbReference>
<evidence type="ECO:0000256" key="9">
    <source>
        <dbReference type="ARBA" id="ARBA00048832"/>
    </source>
</evidence>
<dbReference type="InterPro" id="IPR015655">
    <property type="entry name" value="PP2C"/>
</dbReference>
<evidence type="ECO:0000256" key="4">
    <source>
        <dbReference type="ARBA" id="ARBA00013081"/>
    </source>
</evidence>
<evidence type="ECO:0000256" key="3">
    <source>
        <dbReference type="ARBA" id="ARBA00006702"/>
    </source>
</evidence>
<protein>
    <recommendedName>
        <fullName evidence="4">protein-serine/threonine phosphatase</fullName>
        <ecNumber evidence="4">3.1.3.16</ecNumber>
    </recommendedName>
</protein>
<keyword evidence="5" id="KW-0479">Metal-binding</keyword>
<feature type="domain" description="PPM-type phosphatase" evidence="12">
    <location>
        <begin position="23"/>
        <end position="292"/>
    </location>
</feature>
<feature type="compositionally biased region" description="Acidic residues" evidence="11">
    <location>
        <begin position="366"/>
        <end position="384"/>
    </location>
</feature>